<protein>
    <recommendedName>
        <fullName evidence="3">VWFA domain-containing protein</fullName>
    </recommendedName>
</protein>
<proteinExistence type="predicted"/>
<keyword evidence="2" id="KW-1185">Reference proteome</keyword>
<evidence type="ECO:0000313" key="2">
    <source>
        <dbReference type="Proteomes" id="UP000481033"/>
    </source>
</evidence>
<comment type="caution">
    <text evidence="1">The sequence shown here is derived from an EMBL/GenBank/DDBJ whole genome shotgun (WGS) entry which is preliminary data.</text>
</comment>
<dbReference type="RefSeq" id="WP_163696531.1">
    <property type="nucleotide sequence ID" value="NZ_QXHD01000003.1"/>
</dbReference>
<dbReference type="PANTHER" id="PTHR34706">
    <property type="entry name" value="SLR1338 PROTEIN"/>
    <property type="match status" value="1"/>
</dbReference>
<evidence type="ECO:0008006" key="3">
    <source>
        <dbReference type="Google" id="ProtNLM"/>
    </source>
</evidence>
<evidence type="ECO:0000313" key="1">
    <source>
        <dbReference type="EMBL" id="NEZ54863.1"/>
    </source>
</evidence>
<dbReference type="PANTHER" id="PTHR34706:SF1">
    <property type="entry name" value="VWFA DOMAIN-CONTAINING PROTEIN"/>
    <property type="match status" value="1"/>
</dbReference>
<gene>
    <name evidence="1" type="ORF">DXZ20_03990</name>
</gene>
<organism evidence="1 2">
    <name type="scientific">Adonisia turfae CCMR0081</name>
    <dbReference type="NCBI Taxonomy" id="2292702"/>
    <lineage>
        <taxon>Bacteria</taxon>
        <taxon>Bacillati</taxon>
        <taxon>Cyanobacteriota</taxon>
        <taxon>Adonisia</taxon>
        <taxon>Adonisia turfae</taxon>
    </lineage>
</organism>
<sequence length="212" mass="23637">MVQTSTSLPAQLQNRNYTLIYAPTQLKRLGMTPGFDQRWQQARPQVLEIAAQCHRLAPNGLTVYRGTGDTFQAHQNVNVENFQSLMDSAPMPEQVALAPVLQTVFDRYFDEKAAGQQPANGEIVLILMDNEPTDRLAIAKQIVAASQKLDHNNELGIGWVQVGDDYITKGFLVTLDNNLREKGAKFDIVDHKIIQQIASEDLVTFLMGVLTD</sequence>
<dbReference type="Proteomes" id="UP000481033">
    <property type="component" value="Unassembled WGS sequence"/>
</dbReference>
<reference evidence="1 2" key="1">
    <citation type="journal article" date="2020" name="Microb. Ecol.">
        <title>Ecogenomics of the Marine Benthic Filamentous Cyanobacterium Adonisia.</title>
        <authorList>
            <person name="Walter J.M."/>
            <person name="Coutinho F.H."/>
            <person name="Leomil L."/>
            <person name="Hargreaves P.I."/>
            <person name="Campeao M.E."/>
            <person name="Vieira V.V."/>
            <person name="Silva B.S."/>
            <person name="Fistarol G.O."/>
            <person name="Salomon P.S."/>
            <person name="Sawabe T."/>
            <person name="Mino S."/>
            <person name="Hosokawa M."/>
            <person name="Miyashita H."/>
            <person name="Maruyama F."/>
            <person name="van Verk M.C."/>
            <person name="Dutilh B.E."/>
            <person name="Thompson C.C."/>
            <person name="Thompson F.L."/>
        </authorList>
    </citation>
    <scope>NUCLEOTIDE SEQUENCE [LARGE SCALE GENOMIC DNA]</scope>
    <source>
        <strain evidence="1 2">CCMR0081</strain>
    </source>
</reference>
<dbReference type="AlphaFoldDB" id="A0A6M0RG80"/>
<name>A0A6M0RG80_9CYAN</name>
<dbReference type="EMBL" id="QXHD01000003">
    <property type="protein sequence ID" value="NEZ54863.1"/>
    <property type="molecule type" value="Genomic_DNA"/>
</dbReference>
<accession>A0A6M0RG80</accession>